<dbReference type="AlphaFoldDB" id="A0A024WG00"/>
<evidence type="ECO:0008006" key="4">
    <source>
        <dbReference type="Google" id="ProtNLM"/>
    </source>
</evidence>
<accession>A0A024WG00</accession>
<dbReference type="EMBL" id="KI925767">
    <property type="protein sequence ID" value="ETW46079.1"/>
    <property type="molecule type" value="Genomic_DNA"/>
</dbReference>
<protein>
    <recommendedName>
        <fullName evidence="4">Plasmodium RESA N-terminal domain-containing protein</fullName>
    </recommendedName>
</protein>
<evidence type="ECO:0000313" key="2">
    <source>
        <dbReference type="EMBL" id="ETW46079.1"/>
    </source>
</evidence>
<name>A0A024WG00_PLAFA</name>
<reference evidence="2 3" key="1">
    <citation type="submission" date="2013-02" db="EMBL/GenBank/DDBJ databases">
        <title>The Genome Annotation of Plasmodium falciparum MaliPS096_E11.</title>
        <authorList>
            <consortium name="The Broad Institute Genome Sequencing Platform"/>
            <consortium name="The Broad Institute Genome Sequencing Center for Infectious Disease"/>
            <person name="Neafsey D."/>
            <person name="Hoffman S."/>
            <person name="Volkman S."/>
            <person name="Rosenthal P."/>
            <person name="Walker B."/>
            <person name="Young S.K."/>
            <person name="Zeng Q."/>
            <person name="Gargeya S."/>
            <person name="Fitzgerald M."/>
            <person name="Haas B."/>
            <person name="Abouelleil A."/>
            <person name="Allen A.W."/>
            <person name="Alvarado L."/>
            <person name="Arachchi H.M."/>
            <person name="Berlin A.M."/>
            <person name="Chapman S.B."/>
            <person name="Gainer-Dewar J."/>
            <person name="Goldberg J."/>
            <person name="Griggs A."/>
            <person name="Gujja S."/>
            <person name="Hansen M."/>
            <person name="Howarth C."/>
            <person name="Imamovic A."/>
            <person name="Ireland A."/>
            <person name="Larimer J."/>
            <person name="McCowan C."/>
            <person name="Murphy C."/>
            <person name="Pearson M."/>
            <person name="Poon T.W."/>
            <person name="Priest M."/>
            <person name="Roberts A."/>
            <person name="Saif S."/>
            <person name="Shea T."/>
            <person name="Sisk P."/>
            <person name="Sykes S."/>
            <person name="Wortman J."/>
            <person name="Nusbaum C."/>
            <person name="Birren B."/>
        </authorList>
    </citation>
    <scope>NUCLEOTIDE SEQUENCE [LARGE SCALE GENOMIC DNA]</scope>
    <source>
        <strain evidence="2 3">MaliPS096_E11</strain>
    </source>
</reference>
<proteinExistence type="predicted"/>
<sequence length="79" mass="9734">MFLWRKKNRFIYLIHSLENATTYNYDKEEYDKKLNNFYKFLEKKKNDIKNELNNITTDVSKMMNQLSCKNNIYVIQNII</sequence>
<reference evidence="2 3" key="2">
    <citation type="submission" date="2013-02" db="EMBL/GenBank/DDBJ databases">
        <title>The Genome Sequence of Plasmodium falciparum MaliPS096_E11.</title>
        <authorList>
            <consortium name="The Broad Institute Genome Sequencing Platform"/>
            <consortium name="The Broad Institute Genome Sequencing Center for Infectious Disease"/>
            <person name="Neafsey D."/>
            <person name="Cheeseman I."/>
            <person name="Volkman S."/>
            <person name="Adams J."/>
            <person name="Walker B."/>
            <person name="Young S.K."/>
            <person name="Zeng Q."/>
            <person name="Gargeya S."/>
            <person name="Fitzgerald M."/>
            <person name="Haas B."/>
            <person name="Abouelleil A."/>
            <person name="Alvarado L."/>
            <person name="Arachchi H.M."/>
            <person name="Berlin A.M."/>
            <person name="Chapman S.B."/>
            <person name="Dewar J."/>
            <person name="Goldberg J."/>
            <person name="Griggs A."/>
            <person name="Gujja S."/>
            <person name="Hansen M."/>
            <person name="Howarth C."/>
            <person name="Imamovic A."/>
            <person name="Larimer J."/>
            <person name="McCowan C."/>
            <person name="Murphy C."/>
            <person name="Neiman D."/>
            <person name="Pearson M."/>
            <person name="Priest M."/>
            <person name="Roberts A."/>
            <person name="Saif S."/>
            <person name="Shea T."/>
            <person name="Sisk P."/>
            <person name="Sykes S."/>
            <person name="Wortman J."/>
            <person name="Nusbaum C."/>
            <person name="Birren B."/>
        </authorList>
    </citation>
    <scope>NUCLEOTIDE SEQUENCE [LARGE SCALE GENOMIC DNA]</scope>
    <source>
        <strain evidence="2 3">MaliPS096_E11</strain>
    </source>
</reference>
<evidence type="ECO:0000313" key="3">
    <source>
        <dbReference type="Proteomes" id="UP000030699"/>
    </source>
</evidence>
<evidence type="ECO:0000256" key="1">
    <source>
        <dbReference type="SAM" id="Coils"/>
    </source>
</evidence>
<keyword evidence="1" id="KW-0175">Coiled coil</keyword>
<gene>
    <name evidence="2" type="ORF">PFMALIP_05857</name>
</gene>
<organism evidence="2 3">
    <name type="scientific">Plasmodium falciparum MaliPS096_E11</name>
    <dbReference type="NCBI Taxonomy" id="1036727"/>
    <lineage>
        <taxon>Eukaryota</taxon>
        <taxon>Sar</taxon>
        <taxon>Alveolata</taxon>
        <taxon>Apicomplexa</taxon>
        <taxon>Aconoidasida</taxon>
        <taxon>Haemosporida</taxon>
        <taxon>Plasmodiidae</taxon>
        <taxon>Plasmodium</taxon>
        <taxon>Plasmodium (Laverania)</taxon>
    </lineage>
</organism>
<feature type="coiled-coil region" evidence="1">
    <location>
        <begin position="38"/>
        <end position="65"/>
    </location>
</feature>
<dbReference type="Proteomes" id="UP000030699">
    <property type="component" value="Unassembled WGS sequence"/>
</dbReference>